<accession>A0A7Z2NUU0</accession>
<feature type="domain" description="Methanolan biosynthesis EpsI" evidence="1">
    <location>
        <begin position="8"/>
        <end position="212"/>
    </location>
</feature>
<dbReference type="EMBL" id="CP047895">
    <property type="protein sequence ID" value="QHL90127.1"/>
    <property type="molecule type" value="Genomic_DNA"/>
</dbReference>
<dbReference type="KEGG" id="schy:GVO57_03860"/>
<reference evidence="2 3" key="1">
    <citation type="submission" date="2020-01" db="EMBL/GenBank/DDBJ databases">
        <title>Sphingomonas sp. C33 whole genome sequece.</title>
        <authorList>
            <person name="Park C."/>
        </authorList>
    </citation>
    <scope>NUCLEOTIDE SEQUENCE [LARGE SCALE GENOMIC DNA]</scope>
    <source>
        <strain evidence="2 3">C33</strain>
    </source>
</reference>
<gene>
    <name evidence="2" type="primary">epsI</name>
    <name evidence="2" type="ORF">GVO57_03860</name>
</gene>
<dbReference type="AlphaFoldDB" id="A0A7Z2NUU0"/>
<dbReference type="NCBIfam" id="TIGR02914">
    <property type="entry name" value="EpsI_fam"/>
    <property type="match status" value="1"/>
</dbReference>
<evidence type="ECO:0000259" key="1">
    <source>
        <dbReference type="Pfam" id="PF11984"/>
    </source>
</evidence>
<dbReference type="Proteomes" id="UP000464468">
    <property type="component" value="Chromosome"/>
</dbReference>
<organism evidence="2 3">
    <name type="scientific">Sphingomonas changnyeongensis</name>
    <dbReference type="NCBI Taxonomy" id="2698679"/>
    <lineage>
        <taxon>Bacteria</taxon>
        <taxon>Pseudomonadati</taxon>
        <taxon>Pseudomonadota</taxon>
        <taxon>Alphaproteobacteria</taxon>
        <taxon>Sphingomonadales</taxon>
        <taxon>Sphingomonadaceae</taxon>
        <taxon>Sphingomonas</taxon>
    </lineage>
</organism>
<protein>
    <submittedName>
        <fullName evidence="2">EpsI family protein</fullName>
    </submittedName>
</protein>
<name>A0A7Z2NUU0_9SPHN</name>
<dbReference type="InterPro" id="IPR054654">
    <property type="entry name" value="EpsI_type_V_pred"/>
</dbReference>
<dbReference type="RefSeq" id="WP_160592010.1">
    <property type="nucleotide sequence ID" value="NZ_CP047895.1"/>
</dbReference>
<evidence type="ECO:0000313" key="3">
    <source>
        <dbReference type="Proteomes" id="UP000464468"/>
    </source>
</evidence>
<dbReference type="Pfam" id="PF11984">
    <property type="entry name" value="DUF3485"/>
    <property type="match status" value="1"/>
</dbReference>
<dbReference type="NCBIfam" id="NF045608">
    <property type="entry name" value="EpsI_type_V"/>
    <property type="match status" value="1"/>
</dbReference>
<keyword evidence="3" id="KW-1185">Reference proteome</keyword>
<evidence type="ECO:0000313" key="2">
    <source>
        <dbReference type="EMBL" id="QHL90127.1"/>
    </source>
</evidence>
<proteinExistence type="predicted"/>
<dbReference type="InterPro" id="IPR014263">
    <property type="entry name" value="Methanolan_biosynth_EpsI"/>
</dbReference>
<sequence length="233" mass="24940">MIDRRDLLVGLGCLAAAGAAEAMRPRERMSLLGPRKLEDVVPRSFGPWRYRQAEGLVTPTSENSLAAKLYSQSVGRLYIGPDNSIVMLLIAYGDTQSDTLQLHRPEVCYPAFGFAISGDAPASFPIGSGVAVPGRNLIANSPGRDEYVSYWTRIGEYLPTSNAEQRQMKLQTAFQGKIPDGVLVRISTVGGDPTQAFANNRRFAADLIGAMAPAARAALITTDKARALAGGKA</sequence>